<dbReference type="PANTHER" id="PTHR47890">
    <property type="entry name" value="LD24308P"/>
    <property type="match status" value="1"/>
</dbReference>
<name>A0A8J2HPA1_COTCN</name>
<protein>
    <submittedName>
        <fullName evidence="1">Uncharacterized protein</fullName>
    </submittedName>
</protein>
<evidence type="ECO:0000313" key="2">
    <source>
        <dbReference type="Proteomes" id="UP000786811"/>
    </source>
</evidence>
<gene>
    <name evidence="1" type="ORF">HICCMSTLAB_LOCUS12832</name>
</gene>
<feature type="non-terminal residue" evidence="1">
    <location>
        <position position="345"/>
    </location>
</feature>
<reference evidence="1" key="1">
    <citation type="submission" date="2021-04" db="EMBL/GenBank/DDBJ databases">
        <authorList>
            <person name="Chebbi M.A.C M."/>
        </authorList>
    </citation>
    <scope>NUCLEOTIDE SEQUENCE</scope>
</reference>
<dbReference type="AlphaFoldDB" id="A0A8J2HPA1"/>
<evidence type="ECO:0000313" key="1">
    <source>
        <dbReference type="EMBL" id="CAG5107615.1"/>
    </source>
</evidence>
<feature type="non-terminal residue" evidence="1">
    <location>
        <position position="1"/>
    </location>
</feature>
<dbReference type="Pfam" id="PF16061">
    <property type="entry name" value="DUF4803"/>
    <property type="match status" value="1"/>
</dbReference>
<sequence>KKPAEYYLEKELSDDEKSKIIVDDLVGLLENLNTLTDRNYNASRDFVMDQKAFNYVDLLNAFDNVVSKINSYDDILMELRNKFGYNLARYCPVVSNITKNITLEKKGIIFVKYNQLQNLKRYINNYKFYDSCGKRALTEQLFINFYQQMVTTYLKEYVVRYYLDVINRQCPEKNLIRTKMDEFIMINRLQNHINSYNEESKGFLPYLYRCDPPNYDNSNETKYYEFTRMIQASIVKEEDLDIHKSCRHNCDINTIKNSMNLTVCQGYRRCQYVGKSLEICELPDSDQSGRKYQWFKNSEGLFCGDNSTECKTPVKTVSSILSLSNFCSFDYCLCTCVKKKIVERR</sequence>
<dbReference type="OrthoDB" id="10318229at2759"/>
<dbReference type="EMBL" id="CAJNRD030001124">
    <property type="protein sequence ID" value="CAG5107615.1"/>
    <property type="molecule type" value="Genomic_DNA"/>
</dbReference>
<keyword evidence="2" id="KW-1185">Reference proteome</keyword>
<proteinExistence type="predicted"/>
<dbReference type="InterPro" id="IPR032062">
    <property type="entry name" value="DUF4803"/>
</dbReference>
<accession>A0A8J2HPA1</accession>
<dbReference type="PANTHER" id="PTHR47890:SF1">
    <property type="entry name" value="LD24308P"/>
    <property type="match status" value="1"/>
</dbReference>
<comment type="caution">
    <text evidence="1">The sequence shown here is derived from an EMBL/GenBank/DDBJ whole genome shotgun (WGS) entry which is preliminary data.</text>
</comment>
<organism evidence="1 2">
    <name type="scientific">Cotesia congregata</name>
    <name type="common">Parasitoid wasp</name>
    <name type="synonym">Apanteles congregatus</name>
    <dbReference type="NCBI Taxonomy" id="51543"/>
    <lineage>
        <taxon>Eukaryota</taxon>
        <taxon>Metazoa</taxon>
        <taxon>Ecdysozoa</taxon>
        <taxon>Arthropoda</taxon>
        <taxon>Hexapoda</taxon>
        <taxon>Insecta</taxon>
        <taxon>Pterygota</taxon>
        <taxon>Neoptera</taxon>
        <taxon>Endopterygota</taxon>
        <taxon>Hymenoptera</taxon>
        <taxon>Apocrita</taxon>
        <taxon>Ichneumonoidea</taxon>
        <taxon>Braconidae</taxon>
        <taxon>Microgastrinae</taxon>
        <taxon>Cotesia</taxon>
    </lineage>
</organism>
<dbReference type="Proteomes" id="UP000786811">
    <property type="component" value="Unassembled WGS sequence"/>
</dbReference>